<dbReference type="AlphaFoldDB" id="V5U4E4"/>
<dbReference type="InterPro" id="IPR036937">
    <property type="entry name" value="Adhesion_dom_fimbrial_sf"/>
</dbReference>
<evidence type="ECO:0000313" key="8">
    <source>
        <dbReference type="Proteomes" id="UP000018545"/>
    </source>
</evidence>
<gene>
    <name evidence="7" type="ORF">P262_05688</name>
</gene>
<comment type="subcellular location">
    <subcellularLocation>
        <location evidence="1">Fimbrium</location>
    </subcellularLocation>
</comment>
<dbReference type="InterPro" id="IPR050263">
    <property type="entry name" value="Bact_Fimbrial_Adh_Pro"/>
</dbReference>
<dbReference type="KEGG" id="csi:P262_05688"/>
<dbReference type="EMBL" id="CP006731">
    <property type="protein sequence ID" value="AHB72416.1"/>
    <property type="molecule type" value="Genomic_DNA"/>
</dbReference>
<evidence type="ECO:0000256" key="5">
    <source>
        <dbReference type="SAM" id="SignalP"/>
    </source>
</evidence>
<dbReference type="PATRIC" id="fig|1401659.3.peg.4019"/>
<feature type="domain" description="Fimbrial-type adhesion" evidence="6">
    <location>
        <begin position="196"/>
        <end position="326"/>
    </location>
</feature>
<dbReference type="InterPro" id="IPR000259">
    <property type="entry name" value="Adhesion_dom_fimbrial"/>
</dbReference>
<organism evidence="7 8">
    <name type="scientific">Cronobacter malonaticus</name>
    <dbReference type="NCBI Taxonomy" id="413503"/>
    <lineage>
        <taxon>Bacteria</taxon>
        <taxon>Pseudomonadati</taxon>
        <taxon>Pseudomonadota</taxon>
        <taxon>Gammaproteobacteria</taxon>
        <taxon>Enterobacterales</taxon>
        <taxon>Enterobacteriaceae</taxon>
        <taxon>Cronobacter</taxon>
    </lineage>
</organism>
<evidence type="ECO:0000256" key="4">
    <source>
        <dbReference type="ARBA" id="ARBA00023263"/>
    </source>
</evidence>
<evidence type="ECO:0000256" key="1">
    <source>
        <dbReference type="ARBA" id="ARBA00004561"/>
    </source>
</evidence>
<dbReference type="GO" id="GO:0009289">
    <property type="term" value="C:pilus"/>
    <property type="evidence" value="ECO:0007669"/>
    <property type="project" value="UniProtKB-SubCell"/>
</dbReference>
<dbReference type="SUPFAM" id="SSF49401">
    <property type="entry name" value="Bacterial adhesins"/>
    <property type="match status" value="1"/>
</dbReference>
<dbReference type="Gene3D" id="2.60.40.3310">
    <property type="match status" value="1"/>
</dbReference>
<keyword evidence="3 5" id="KW-0732">Signal</keyword>
<dbReference type="Gene3D" id="2.60.40.1090">
    <property type="entry name" value="Fimbrial-type adhesion domain"/>
    <property type="match status" value="1"/>
</dbReference>
<dbReference type="PANTHER" id="PTHR33420">
    <property type="entry name" value="FIMBRIAL SUBUNIT ELFA-RELATED"/>
    <property type="match status" value="1"/>
</dbReference>
<comment type="similarity">
    <text evidence="2">Belongs to the fimbrial protein family.</text>
</comment>
<evidence type="ECO:0000256" key="3">
    <source>
        <dbReference type="ARBA" id="ARBA00022729"/>
    </source>
</evidence>
<proteinExistence type="inferred from homology"/>
<protein>
    <recommendedName>
        <fullName evidence="6">Fimbrial-type adhesion domain-containing protein</fullName>
    </recommendedName>
</protein>
<accession>V5U4E4</accession>
<keyword evidence="4" id="KW-0281">Fimbrium</keyword>
<feature type="chain" id="PRO_5004742218" description="Fimbrial-type adhesion domain-containing protein" evidence="5">
    <location>
        <begin position="30"/>
        <end position="327"/>
    </location>
</feature>
<sequence>MNAMKMCLRLAQAAVLVMTAKGLFTPAFAEDCKIKNRPSTVTVPVSVSLPDNISMLPIGSVVYKREATLAQLSGTHDVISSECQTKIRNRLSGKIPAQQSGQDTYATLLPGLGIRITLIYDKAGSPHREWVLPFSAPTQDISHSPIMSDDIKLRLELIKTGEIAQGGVLNFRIPSLIALSDNSFVANLVMTLISPKAHCMIQVLTPQVELPPVKISELKNKSAKADQPVNVNLLCMNTSKASINIEGVNEPSYPTVFRNVAPVSPAQNVGIEMLFNGAVMRPDFPLDLSLPNQNSYALPLTVRYAKTGDNLTSGNVKAQITLRINYL</sequence>
<dbReference type="HOGENOM" id="CLU_857168_0_0_6"/>
<dbReference type="Pfam" id="PF00419">
    <property type="entry name" value="Fimbrial"/>
    <property type="match status" value="1"/>
</dbReference>
<evidence type="ECO:0000313" key="7">
    <source>
        <dbReference type="EMBL" id="AHB72416.1"/>
    </source>
</evidence>
<dbReference type="PANTHER" id="PTHR33420:SF3">
    <property type="entry name" value="FIMBRIAL SUBUNIT ELFA"/>
    <property type="match status" value="1"/>
</dbReference>
<evidence type="ECO:0000256" key="2">
    <source>
        <dbReference type="ARBA" id="ARBA00006671"/>
    </source>
</evidence>
<evidence type="ECO:0000259" key="6">
    <source>
        <dbReference type="Pfam" id="PF00419"/>
    </source>
</evidence>
<dbReference type="InterPro" id="IPR008966">
    <property type="entry name" value="Adhesion_dom_sf"/>
</dbReference>
<name>V5U4E4_9ENTR</name>
<dbReference type="Proteomes" id="UP000018545">
    <property type="component" value="Chromosome"/>
</dbReference>
<reference evidence="7 8" key="1">
    <citation type="journal article" date="2014" name="Genome Announc.">
        <title>Complete Genome Sequence of Cronobacter sakazakii Strain CMCC 45402.</title>
        <authorList>
            <person name="Zhao Z."/>
            <person name="Wang L."/>
            <person name="Wang B."/>
            <person name="Liang H."/>
            <person name="Ye Q."/>
            <person name="Zeng M."/>
        </authorList>
    </citation>
    <scope>NUCLEOTIDE SEQUENCE [LARGE SCALE GENOMIC DNA]</scope>
    <source>
        <strain evidence="8">45402</strain>
    </source>
</reference>
<feature type="signal peptide" evidence="5">
    <location>
        <begin position="1"/>
        <end position="29"/>
    </location>
</feature>
<dbReference type="GO" id="GO:0043709">
    <property type="term" value="P:cell adhesion involved in single-species biofilm formation"/>
    <property type="evidence" value="ECO:0007669"/>
    <property type="project" value="TreeGrafter"/>
</dbReference>